<name>A0ABN9JDI9_9RALS</name>
<dbReference type="InterPro" id="IPR003710">
    <property type="entry name" value="ApbA"/>
</dbReference>
<accession>A0ABN9JDI9</accession>
<comment type="pathway">
    <text evidence="1 10">Cofactor biosynthesis; (R)-pantothenate biosynthesis; (R)-pantoate from 3-methyl-2-oxobutanoate: step 2/2.</text>
</comment>
<evidence type="ECO:0000256" key="4">
    <source>
        <dbReference type="ARBA" id="ARBA00019465"/>
    </source>
</evidence>
<dbReference type="PANTHER" id="PTHR21708">
    <property type="entry name" value="PROBABLE 2-DEHYDROPANTOATE 2-REDUCTASE"/>
    <property type="match status" value="1"/>
</dbReference>
<evidence type="ECO:0000256" key="1">
    <source>
        <dbReference type="ARBA" id="ARBA00004994"/>
    </source>
</evidence>
<keyword evidence="14" id="KW-1185">Reference proteome</keyword>
<evidence type="ECO:0000256" key="5">
    <source>
        <dbReference type="ARBA" id="ARBA00022655"/>
    </source>
</evidence>
<dbReference type="Proteomes" id="UP001189773">
    <property type="component" value="Unassembled WGS sequence"/>
</dbReference>
<dbReference type="InterPro" id="IPR051402">
    <property type="entry name" value="KPR-Related"/>
</dbReference>
<dbReference type="SUPFAM" id="SSF48179">
    <property type="entry name" value="6-phosphogluconate dehydrogenase C-terminal domain-like"/>
    <property type="match status" value="1"/>
</dbReference>
<dbReference type="SUPFAM" id="SSF51735">
    <property type="entry name" value="NAD(P)-binding Rossmann-fold domains"/>
    <property type="match status" value="1"/>
</dbReference>
<protein>
    <recommendedName>
        <fullName evidence="4 10">2-dehydropantoate 2-reductase</fullName>
        <ecNumber evidence="3 10">1.1.1.169</ecNumber>
    </recommendedName>
    <alternativeName>
        <fullName evidence="8 10">Ketopantoate reductase</fullName>
    </alternativeName>
</protein>
<dbReference type="PANTHER" id="PTHR21708:SF26">
    <property type="entry name" value="2-DEHYDROPANTOATE 2-REDUCTASE"/>
    <property type="match status" value="1"/>
</dbReference>
<sequence>MPLKIAILGAGALGCAIGYALTQGGHETWLVTRSAPHVDAMRRDGLLVDSAEGSRHIKVRATTDAADVGPVDLVVVLVKSFHTDAAMRSALGLIGSDTVVLSLQNGLGHEDVLADIVGRERVLAGKTYVGGVLRAPGHIQAGVAGKLTFIGELDGRLTPRAKAIAEAFNASGLATTVSSNIMGTMWDKLLINVATGALTGITSLTYGPLYEEPLLKATSLSAVAEAIAVAKAAGVELSITEPEDAWNLAAAGLGPAFKTSMLQSLEKGSVTEIDYINGSVVRWGERVGIPTPVNATLVACIKGIERAMTDQQKEEART</sequence>
<evidence type="ECO:0000313" key="13">
    <source>
        <dbReference type="EMBL" id="CAJ0807967.1"/>
    </source>
</evidence>
<evidence type="ECO:0000256" key="6">
    <source>
        <dbReference type="ARBA" id="ARBA00022857"/>
    </source>
</evidence>
<dbReference type="InterPro" id="IPR008927">
    <property type="entry name" value="6-PGluconate_DH-like_C_sf"/>
</dbReference>
<comment type="similarity">
    <text evidence="2 10">Belongs to the ketopantoate reductase family.</text>
</comment>
<feature type="domain" description="Ketopantoate reductase N-terminal" evidence="11">
    <location>
        <begin position="5"/>
        <end position="149"/>
    </location>
</feature>
<evidence type="ECO:0000256" key="3">
    <source>
        <dbReference type="ARBA" id="ARBA00013014"/>
    </source>
</evidence>
<gene>
    <name evidence="13" type="primary">panE_2</name>
    <name evidence="13" type="ORF">LMG18095_04672</name>
</gene>
<dbReference type="Pfam" id="PF02558">
    <property type="entry name" value="ApbA"/>
    <property type="match status" value="1"/>
</dbReference>
<evidence type="ECO:0000259" key="11">
    <source>
        <dbReference type="Pfam" id="PF02558"/>
    </source>
</evidence>
<keyword evidence="7 10" id="KW-0560">Oxidoreductase</keyword>
<keyword evidence="5 10" id="KW-0566">Pantothenate biosynthesis</keyword>
<dbReference type="Pfam" id="PF08546">
    <property type="entry name" value="ApbA_C"/>
    <property type="match status" value="1"/>
</dbReference>
<dbReference type="InterPro" id="IPR013328">
    <property type="entry name" value="6PGD_dom2"/>
</dbReference>
<dbReference type="Gene3D" id="1.10.1040.10">
    <property type="entry name" value="N-(1-d-carboxylethyl)-l-norvaline Dehydrogenase, domain 2"/>
    <property type="match status" value="1"/>
</dbReference>
<evidence type="ECO:0000256" key="8">
    <source>
        <dbReference type="ARBA" id="ARBA00032024"/>
    </source>
</evidence>
<evidence type="ECO:0000256" key="10">
    <source>
        <dbReference type="RuleBase" id="RU362068"/>
    </source>
</evidence>
<evidence type="ECO:0000256" key="2">
    <source>
        <dbReference type="ARBA" id="ARBA00007870"/>
    </source>
</evidence>
<dbReference type="GO" id="GO:0008677">
    <property type="term" value="F:2-dehydropantoate 2-reductase activity"/>
    <property type="evidence" value="ECO:0007669"/>
    <property type="project" value="UniProtKB-EC"/>
</dbReference>
<comment type="catalytic activity">
    <reaction evidence="9 10">
        <text>(R)-pantoate + NADP(+) = 2-dehydropantoate + NADPH + H(+)</text>
        <dbReference type="Rhea" id="RHEA:16233"/>
        <dbReference type="ChEBI" id="CHEBI:11561"/>
        <dbReference type="ChEBI" id="CHEBI:15378"/>
        <dbReference type="ChEBI" id="CHEBI:15980"/>
        <dbReference type="ChEBI" id="CHEBI:57783"/>
        <dbReference type="ChEBI" id="CHEBI:58349"/>
        <dbReference type="EC" id="1.1.1.169"/>
    </reaction>
</comment>
<dbReference type="PROSITE" id="PS51257">
    <property type="entry name" value="PROKAR_LIPOPROTEIN"/>
    <property type="match status" value="1"/>
</dbReference>
<dbReference type="InterPro" id="IPR013752">
    <property type="entry name" value="KPA_reductase"/>
</dbReference>
<dbReference type="InterPro" id="IPR036291">
    <property type="entry name" value="NAD(P)-bd_dom_sf"/>
</dbReference>
<reference evidence="13 14" key="1">
    <citation type="submission" date="2023-07" db="EMBL/GenBank/DDBJ databases">
        <authorList>
            <person name="Peeters C."/>
        </authorList>
    </citation>
    <scope>NUCLEOTIDE SEQUENCE [LARGE SCALE GENOMIC DNA]</scope>
    <source>
        <strain evidence="13 14">LMG 18095</strain>
    </source>
</reference>
<evidence type="ECO:0000256" key="9">
    <source>
        <dbReference type="ARBA" id="ARBA00048793"/>
    </source>
</evidence>
<proteinExistence type="inferred from homology"/>
<dbReference type="EC" id="1.1.1.169" evidence="3 10"/>
<evidence type="ECO:0000259" key="12">
    <source>
        <dbReference type="Pfam" id="PF08546"/>
    </source>
</evidence>
<evidence type="ECO:0000256" key="7">
    <source>
        <dbReference type="ARBA" id="ARBA00023002"/>
    </source>
</evidence>
<dbReference type="NCBIfam" id="TIGR00745">
    <property type="entry name" value="apbA_panE"/>
    <property type="match status" value="1"/>
</dbReference>
<dbReference type="InterPro" id="IPR013332">
    <property type="entry name" value="KPR_N"/>
</dbReference>
<comment type="function">
    <text evidence="10">Catalyzes the NADPH-dependent reduction of ketopantoate into pantoic acid.</text>
</comment>
<dbReference type="Gene3D" id="3.40.50.720">
    <property type="entry name" value="NAD(P)-binding Rossmann-like Domain"/>
    <property type="match status" value="1"/>
</dbReference>
<comment type="caution">
    <text evidence="13">The sequence shown here is derived from an EMBL/GenBank/DDBJ whole genome shotgun (WGS) entry which is preliminary data.</text>
</comment>
<keyword evidence="6 10" id="KW-0521">NADP</keyword>
<organism evidence="13 14">
    <name type="scientific">Ralstonia thomasii</name>
    <dbReference type="NCBI Taxonomy" id="3058596"/>
    <lineage>
        <taxon>Bacteria</taxon>
        <taxon>Pseudomonadati</taxon>
        <taxon>Pseudomonadota</taxon>
        <taxon>Betaproteobacteria</taxon>
        <taxon>Burkholderiales</taxon>
        <taxon>Burkholderiaceae</taxon>
        <taxon>Ralstonia</taxon>
    </lineage>
</organism>
<evidence type="ECO:0000313" key="14">
    <source>
        <dbReference type="Proteomes" id="UP001189773"/>
    </source>
</evidence>
<feature type="domain" description="Ketopantoate reductase C-terminal" evidence="12">
    <location>
        <begin position="180"/>
        <end position="305"/>
    </location>
</feature>
<dbReference type="EMBL" id="CATZAR010000027">
    <property type="protein sequence ID" value="CAJ0807967.1"/>
    <property type="molecule type" value="Genomic_DNA"/>
</dbReference>